<dbReference type="GO" id="GO:0000723">
    <property type="term" value="P:telomere maintenance"/>
    <property type="evidence" value="ECO:0007669"/>
    <property type="project" value="InterPro"/>
</dbReference>
<gene>
    <name evidence="3" type="ORF">LIER_36882</name>
</gene>
<dbReference type="Proteomes" id="UP001454036">
    <property type="component" value="Unassembled WGS sequence"/>
</dbReference>
<keyword evidence="4" id="KW-1185">Reference proteome</keyword>
<keyword evidence="1" id="KW-0067">ATP-binding</keyword>
<sequence>MEEGSVYRIPSELRRLFATLLHYCKPTDHQKLFTTYCEYTAKYFTRAQSQLHLSNEEVLRKVLQGVNDTLESLGRNVNQFRLVPFEYITTEFEHFTREISAERSILVPEKDLLGIHRLNTEQKTAFDLIYDAALFEKCRVYFVDGLGGTGRSFLYKVLLVHIRSKGYIGLIVISSGIAASNFLGGRTTHARFKIPIDGGPNVKSLLSFQSSKAELIRSSKILIWDEAPMADKSIIEALDNLLHELCANKLIFRGRLIVFGGDFTQVLPVVPRESRKE</sequence>
<keyword evidence="1" id="KW-0234">DNA repair</keyword>
<dbReference type="InterPro" id="IPR027417">
    <property type="entry name" value="P-loop_NTPase"/>
</dbReference>
<protein>
    <recommendedName>
        <fullName evidence="1">ATP-dependent DNA helicase</fullName>
        <ecNumber evidence="1">5.6.2.3</ecNumber>
    </recommendedName>
</protein>
<dbReference type="EMBL" id="BAABME010017205">
    <property type="protein sequence ID" value="GAA0149203.1"/>
    <property type="molecule type" value="Genomic_DNA"/>
</dbReference>
<dbReference type="InterPro" id="IPR010285">
    <property type="entry name" value="DNA_helicase_pif1-like_DEAD"/>
</dbReference>
<dbReference type="Gene3D" id="3.40.50.300">
    <property type="entry name" value="P-loop containing nucleotide triphosphate hydrolases"/>
    <property type="match status" value="1"/>
</dbReference>
<dbReference type="Pfam" id="PF05970">
    <property type="entry name" value="PIF1"/>
    <property type="match status" value="1"/>
</dbReference>
<feature type="domain" description="DNA helicase Pif1-like DEAD-box helicase" evidence="2">
    <location>
        <begin position="118"/>
        <end position="276"/>
    </location>
</feature>
<evidence type="ECO:0000256" key="1">
    <source>
        <dbReference type="RuleBase" id="RU363044"/>
    </source>
</evidence>
<reference evidence="3 4" key="1">
    <citation type="submission" date="2024-01" db="EMBL/GenBank/DDBJ databases">
        <title>The complete chloroplast genome sequence of Lithospermum erythrorhizon: insights into the phylogenetic relationship among Boraginaceae species and the maternal lineages of purple gromwells.</title>
        <authorList>
            <person name="Okada T."/>
            <person name="Watanabe K."/>
        </authorList>
    </citation>
    <scope>NUCLEOTIDE SEQUENCE [LARGE SCALE GENOMIC DNA]</scope>
</reference>
<proteinExistence type="inferred from homology"/>
<dbReference type="EC" id="5.6.2.3" evidence="1"/>
<keyword evidence="1" id="KW-0378">Hydrolase</keyword>
<keyword evidence="1" id="KW-0547">Nucleotide-binding</keyword>
<comment type="catalytic activity">
    <reaction evidence="1">
        <text>ATP + H2O = ADP + phosphate + H(+)</text>
        <dbReference type="Rhea" id="RHEA:13065"/>
        <dbReference type="ChEBI" id="CHEBI:15377"/>
        <dbReference type="ChEBI" id="CHEBI:15378"/>
        <dbReference type="ChEBI" id="CHEBI:30616"/>
        <dbReference type="ChEBI" id="CHEBI:43474"/>
        <dbReference type="ChEBI" id="CHEBI:456216"/>
        <dbReference type="EC" id="5.6.2.3"/>
    </reaction>
</comment>
<dbReference type="GO" id="GO:0006310">
    <property type="term" value="P:DNA recombination"/>
    <property type="evidence" value="ECO:0007669"/>
    <property type="project" value="UniProtKB-KW"/>
</dbReference>
<organism evidence="3 4">
    <name type="scientific">Lithospermum erythrorhizon</name>
    <name type="common">Purple gromwell</name>
    <name type="synonym">Lithospermum officinale var. erythrorhizon</name>
    <dbReference type="NCBI Taxonomy" id="34254"/>
    <lineage>
        <taxon>Eukaryota</taxon>
        <taxon>Viridiplantae</taxon>
        <taxon>Streptophyta</taxon>
        <taxon>Embryophyta</taxon>
        <taxon>Tracheophyta</taxon>
        <taxon>Spermatophyta</taxon>
        <taxon>Magnoliopsida</taxon>
        <taxon>eudicotyledons</taxon>
        <taxon>Gunneridae</taxon>
        <taxon>Pentapetalae</taxon>
        <taxon>asterids</taxon>
        <taxon>lamiids</taxon>
        <taxon>Boraginales</taxon>
        <taxon>Boraginaceae</taxon>
        <taxon>Boraginoideae</taxon>
        <taxon>Lithospermeae</taxon>
        <taxon>Lithospermum</taxon>
    </lineage>
</organism>
<evidence type="ECO:0000313" key="4">
    <source>
        <dbReference type="Proteomes" id="UP001454036"/>
    </source>
</evidence>
<dbReference type="GO" id="GO:0005524">
    <property type="term" value="F:ATP binding"/>
    <property type="evidence" value="ECO:0007669"/>
    <property type="project" value="UniProtKB-KW"/>
</dbReference>
<keyword evidence="1" id="KW-0347">Helicase</keyword>
<evidence type="ECO:0000259" key="2">
    <source>
        <dbReference type="Pfam" id="PF05970"/>
    </source>
</evidence>
<keyword evidence="1" id="KW-0233">DNA recombination</keyword>
<accession>A0AAV3PDK1</accession>
<dbReference type="GO" id="GO:0043139">
    <property type="term" value="F:5'-3' DNA helicase activity"/>
    <property type="evidence" value="ECO:0007669"/>
    <property type="project" value="UniProtKB-EC"/>
</dbReference>
<dbReference type="PANTHER" id="PTHR10492">
    <property type="match status" value="1"/>
</dbReference>
<comment type="cofactor">
    <cofactor evidence="1">
        <name>Mg(2+)</name>
        <dbReference type="ChEBI" id="CHEBI:18420"/>
    </cofactor>
</comment>
<dbReference type="SUPFAM" id="SSF52540">
    <property type="entry name" value="P-loop containing nucleoside triphosphate hydrolases"/>
    <property type="match status" value="1"/>
</dbReference>
<dbReference type="GO" id="GO:0006281">
    <property type="term" value="P:DNA repair"/>
    <property type="evidence" value="ECO:0007669"/>
    <property type="project" value="UniProtKB-KW"/>
</dbReference>
<dbReference type="AlphaFoldDB" id="A0AAV3PDK1"/>
<dbReference type="GO" id="GO:0016787">
    <property type="term" value="F:hydrolase activity"/>
    <property type="evidence" value="ECO:0007669"/>
    <property type="project" value="UniProtKB-KW"/>
</dbReference>
<comment type="similarity">
    <text evidence="1">Belongs to the helicase family.</text>
</comment>
<evidence type="ECO:0000313" key="3">
    <source>
        <dbReference type="EMBL" id="GAA0149203.1"/>
    </source>
</evidence>
<dbReference type="PANTHER" id="PTHR10492:SF57">
    <property type="entry name" value="ATP-DEPENDENT DNA HELICASE"/>
    <property type="match status" value="1"/>
</dbReference>
<comment type="caution">
    <text evidence="3">The sequence shown here is derived from an EMBL/GenBank/DDBJ whole genome shotgun (WGS) entry which is preliminary data.</text>
</comment>
<name>A0AAV3PDK1_LITER</name>
<keyword evidence="1" id="KW-0227">DNA damage</keyword>